<keyword evidence="1" id="KW-1133">Transmembrane helix</keyword>
<keyword evidence="1" id="KW-0812">Transmembrane</keyword>
<evidence type="ECO:0000256" key="1">
    <source>
        <dbReference type="SAM" id="Phobius"/>
    </source>
</evidence>
<keyword evidence="1" id="KW-0472">Membrane</keyword>
<accession>A0A8J2PKP0</accession>
<evidence type="ECO:0000313" key="3">
    <source>
        <dbReference type="Proteomes" id="UP000708208"/>
    </source>
</evidence>
<keyword evidence="3" id="KW-1185">Reference proteome</keyword>
<evidence type="ECO:0000313" key="2">
    <source>
        <dbReference type="EMBL" id="CAG7824683.1"/>
    </source>
</evidence>
<gene>
    <name evidence="2" type="ORF">AFUS01_LOCUS34828</name>
</gene>
<feature type="transmembrane region" description="Helical" evidence="1">
    <location>
        <begin position="327"/>
        <end position="349"/>
    </location>
</feature>
<proteinExistence type="predicted"/>
<feature type="transmembrane region" description="Helical" evidence="1">
    <location>
        <begin position="223"/>
        <end position="243"/>
    </location>
</feature>
<evidence type="ECO:0008006" key="4">
    <source>
        <dbReference type="Google" id="ProtNLM"/>
    </source>
</evidence>
<dbReference type="EMBL" id="CAJVCH010533617">
    <property type="protein sequence ID" value="CAG7824683.1"/>
    <property type="molecule type" value="Genomic_DNA"/>
</dbReference>
<dbReference type="AlphaFoldDB" id="A0A8J2PKP0"/>
<comment type="caution">
    <text evidence="2">The sequence shown here is derived from an EMBL/GenBank/DDBJ whole genome shotgun (WGS) entry which is preliminary data.</text>
</comment>
<organism evidence="2 3">
    <name type="scientific">Allacma fusca</name>
    <dbReference type="NCBI Taxonomy" id="39272"/>
    <lineage>
        <taxon>Eukaryota</taxon>
        <taxon>Metazoa</taxon>
        <taxon>Ecdysozoa</taxon>
        <taxon>Arthropoda</taxon>
        <taxon>Hexapoda</taxon>
        <taxon>Collembola</taxon>
        <taxon>Symphypleona</taxon>
        <taxon>Sminthuridae</taxon>
        <taxon>Allacma</taxon>
    </lineage>
</organism>
<protein>
    <recommendedName>
        <fullName evidence="4">Gustatory receptor</fullName>
    </recommendedName>
</protein>
<feature type="transmembrane region" description="Helical" evidence="1">
    <location>
        <begin position="65"/>
        <end position="85"/>
    </location>
</feature>
<name>A0A8J2PKP0_9HEXA</name>
<dbReference type="Proteomes" id="UP000708208">
    <property type="component" value="Unassembled WGS sequence"/>
</dbReference>
<sequence>MMKKTNKRNSNPGEESEHADSAMYQFCVYLRLLQLSGTHPLSQRETQSKNGGLSSKVCVKLFSPLFAYSAIVSTTSIYLLVLIILNTVFEIHWPEGIFDSSNKPYFQSVNGNSSGYIIIKFYTVTTSMFPIMRVVTIGNHALNLLVMRNHLNDLIEFYEDLQLYCRLRGRKFNIEMMVEETKMEIENGGRLVHLEEVQTWYRFLHRIRGFCHQIGDIRKFPQLLAILENITTLTVYLFTAIATLKSEVAHVQNKLFLAGAGYFGISLIRLYAKTSRAENVTEMEARLHQVLFTLNDHPQTLDVRIELKAMKRAISVSPTCIRLGNYVVYNQGIILTILTQVVTCLIVLLQF</sequence>
<reference evidence="2" key="1">
    <citation type="submission" date="2021-06" db="EMBL/GenBank/DDBJ databases">
        <authorList>
            <person name="Hodson N. C."/>
            <person name="Mongue J. A."/>
            <person name="Jaron S. K."/>
        </authorList>
    </citation>
    <scope>NUCLEOTIDE SEQUENCE</scope>
</reference>
<feature type="transmembrane region" description="Helical" evidence="1">
    <location>
        <begin position="255"/>
        <end position="272"/>
    </location>
</feature>